<evidence type="ECO:0000313" key="3">
    <source>
        <dbReference type="Proteomes" id="UP001486207"/>
    </source>
</evidence>
<feature type="region of interest" description="Disordered" evidence="1">
    <location>
        <begin position="61"/>
        <end position="141"/>
    </location>
</feature>
<evidence type="ECO:0000256" key="1">
    <source>
        <dbReference type="SAM" id="MobiDB-lite"/>
    </source>
</evidence>
<reference evidence="2 3" key="1">
    <citation type="submission" date="2024-06" db="EMBL/GenBank/DDBJ databases">
        <title>The Natural Products Discovery Center: Release of the First 8490 Sequenced Strains for Exploring Actinobacteria Biosynthetic Diversity.</title>
        <authorList>
            <person name="Kalkreuter E."/>
            <person name="Kautsar S.A."/>
            <person name="Yang D."/>
            <person name="Bader C.D."/>
            <person name="Teijaro C.N."/>
            <person name="Fluegel L."/>
            <person name="Davis C.M."/>
            <person name="Simpson J.R."/>
            <person name="Lauterbach L."/>
            <person name="Steele A.D."/>
            <person name="Gui C."/>
            <person name="Meng S."/>
            <person name="Li G."/>
            <person name="Viehrig K."/>
            <person name="Ye F."/>
            <person name="Su P."/>
            <person name="Kiefer A.F."/>
            <person name="Nichols A."/>
            <person name="Cepeda A.J."/>
            <person name="Yan W."/>
            <person name="Fan B."/>
            <person name="Jiang Y."/>
            <person name="Adhikari A."/>
            <person name="Zheng C.-J."/>
            <person name="Schuster L."/>
            <person name="Cowan T.M."/>
            <person name="Smanski M.J."/>
            <person name="Chevrette M.G."/>
            <person name="De Carvalho L.P.S."/>
            <person name="Shen B."/>
        </authorList>
    </citation>
    <scope>NUCLEOTIDE SEQUENCE [LARGE SCALE GENOMIC DNA]</scope>
    <source>
        <strain evidence="2 3">NPDC000155</strain>
    </source>
</reference>
<dbReference type="EMBL" id="JBEPFB010000023">
    <property type="protein sequence ID" value="MER7378289.1"/>
    <property type="molecule type" value="Genomic_DNA"/>
</dbReference>
<comment type="caution">
    <text evidence="2">The sequence shown here is derived from an EMBL/GenBank/DDBJ whole genome shotgun (WGS) entry which is preliminary data.</text>
</comment>
<dbReference type="Proteomes" id="UP001486207">
    <property type="component" value="Unassembled WGS sequence"/>
</dbReference>
<sequence length="141" mass="14154">MVTAWSPWRIGGTRADAGSLPRVLALAVLLFGVLMTHGGHAESADGHLSISATASAAPVSSYTAAGADDHRGGHTPAHPGEQCLSGQPQQGSALAAPCSAARVRASTGADDALLPRTPAMSRPVDEASPAALRSASVVRQV</sequence>
<keyword evidence="3" id="KW-1185">Reference proteome</keyword>
<name>A0ABV1Y368_9ACTN</name>
<protein>
    <recommendedName>
        <fullName evidence="4">Secreted protein</fullName>
    </recommendedName>
</protein>
<evidence type="ECO:0008006" key="4">
    <source>
        <dbReference type="Google" id="ProtNLM"/>
    </source>
</evidence>
<organism evidence="2 3">
    <name type="scientific">Streptomyces lanatus</name>
    <dbReference type="NCBI Taxonomy" id="66900"/>
    <lineage>
        <taxon>Bacteria</taxon>
        <taxon>Bacillati</taxon>
        <taxon>Actinomycetota</taxon>
        <taxon>Actinomycetes</taxon>
        <taxon>Kitasatosporales</taxon>
        <taxon>Streptomycetaceae</taxon>
        <taxon>Streptomyces</taxon>
    </lineage>
</organism>
<evidence type="ECO:0000313" key="2">
    <source>
        <dbReference type="EMBL" id="MER7378289.1"/>
    </source>
</evidence>
<gene>
    <name evidence="2" type="ORF">ABT384_37305</name>
</gene>
<proteinExistence type="predicted"/>
<accession>A0ABV1Y368</accession>
<dbReference type="RefSeq" id="WP_190075025.1">
    <property type="nucleotide sequence ID" value="NZ_BNBM01000022.1"/>
</dbReference>